<accession>C1GI03</accession>
<comment type="catalytic activity">
    <reaction evidence="1">
        <text>Thiol-dependent hydrolysis of ester, thioester, amide, peptide and isopeptide bonds formed by the C-terminal Gly of ubiquitin (a 76-residue protein attached to proteins as an intracellular targeting signal).</text>
        <dbReference type="EC" id="3.4.19.12"/>
    </reaction>
</comment>
<dbReference type="InterPro" id="IPR050164">
    <property type="entry name" value="Peptidase_C19"/>
</dbReference>
<dbReference type="GO" id="GO:0005829">
    <property type="term" value="C:cytosol"/>
    <property type="evidence" value="ECO:0007669"/>
    <property type="project" value="TreeGrafter"/>
</dbReference>
<protein>
    <recommendedName>
        <fullName evidence="3">ubiquitinyl hydrolase 1</fullName>
        <ecNumber evidence="3">3.4.19.12</ecNumber>
    </recommendedName>
</protein>
<evidence type="ECO:0000256" key="2">
    <source>
        <dbReference type="ARBA" id="ARBA00009085"/>
    </source>
</evidence>
<dbReference type="PROSITE" id="PS00973">
    <property type="entry name" value="USP_2"/>
    <property type="match status" value="1"/>
</dbReference>
<evidence type="ECO:0000313" key="10">
    <source>
        <dbReference type="EMBL" id="EEH50810.2"/>
    </source>
</evidence>
<evidence type="ECO:0000256" key="7">
    <source>
        <dbReference type="ARBA" id="ARBA00022807"/>
    </source>
</evidence>
<evidence type="ECO:0000256" key="4">
    <source>
        <dbReference type="ARBA" id="ARBA00022670"/>
    </source>
</evidence>
<gene>
    <name evidence="10" type="ORF">PADG_06889</name>
</gene>
<dbReference type="EC" id="3.4.19.12" evidence="3"/>
<feature type="compositionally biased region" description="Polar residues" evidence="8">
    <location>
        <begin position="779"/>
        <end position="790"/>
    </location>
</feature>
<name>C1GI03_PARBD</name>
<keyword evidence="4" id="KW-0645">Protease</keyword>
<dbReference type="GO" id="GO:0016579">
    <property type="term" value="P:protein deubiquitination"/>
    <property type="evidence" value="ECO:0007669"/>
    <property type="project" value="InterPro"/>
</dbReference>
<dbReference type="STRING" id="502780.C1GI03"/>
<reference evidence="10 11" key="1">
    <citation type="journal article" date="2011" name="PLoS Genet.">
        <title>Comparative genomic analysis of human fungal pathogens causing paracoccidioidomycosis.</title>
        <authorList>
            <person name="Desjardins C.A."/>
            <person name="Champion M.D."/>
            <person name="Holder J.W."/>
            <person name="Muszewska A."/>
            <person name="Goldberg J."/>
            <person name="Bailao A.M."/>
            <person name="Brigido M.M."/>
            <person name="Ferreira M.E."/>
            <person name="Garcia A.M."/>
            <person name="Grynberg M."/>
            <person name="Gujja S."/>
            <person name="Heiman D.I."/>
            <person name="Henn M.R."/>
            <person name="Kodira C.D."/>
            <person name="Leon-Narvaez H."/>
            <person name="Longo L.V."/>
            <person name="Ma L.J."/>
            <person name="Malavazi I."/>
            <person name="Matsuo A.L."/>
            <person name="Morais F.V."/>
            <person name="Pereira M."/>
            <person name="Rodriguez-Brito S."/>
            <person name="Sakthikumar S."/>
            <person name="Salem-Izacc S.M."/>
            <person name="Sykes S.M."/>
            <person name="Teixeira M.M."/>
            <person name="Vallejo M.C."/>
            <person name="Walter M.E."/>
            <person name="Yandava C."/>
            <person name="Young S."/>
            <person name="Zeng Q."/>
            <person name="Zucker J."/>
            <person name="Felipe M.S."/>
            <person name="Goldman G.H."/>
            <person name="Haas B.J."/>
            <person name="McEwen J.G."/>
            <person name="Nino-Vega G."/>
            <person name="Puccia R."/>
            <person name="San-Blas G."/>
            <person name="Soares C.M."/>
            <person name="Birren B.W."/>
            <person name="Cuomo C.A."/>
        </authorList>
    </citation>
    <scope>NUCLEOTIDE SEQUENCE [LARGE SCALE GENOMIC DNA]</scope>
    <source>
        <strain evidence="10 11">Pb18</strain>
    </source>
</reference>
<dbReference type="EMBL" id="KN275965">
    <property type="protein sequence ID" value="EEH50810.2"/>
    <property type="molecule type" value="Genomic_DNA"/>
</dbReference>
<feature type="domain" description="USP" evidence="9">
    <location>
        <begin position="222"/>
        <end position="678"/>
    </location>
</feature>
<dbReference type="SUPFAM" id="SSF54001">
    <property type="entry name" value="Cysteine proteinases"/>
    <property type="match status" value="1"/>
</dbReference>
<evidence type="ECO:0000256" key="1">
    <source>
        <dbReference type="ARBA" id="ARBA00000707"/>
    </source>
</evidence>
<comment type="similarity">
    <text evidence="2">Belongs to the peptidase C19 family.</text>
</comment>
<dbReference type="eggNOG" id="KOG1867">
    <property type="taxonomic scope" value="Eukaryota"/>
</dbReference>
<dbReference type="OMA" id="DDISEHW"/>
<sequence>MGLAPSQFGAEYLSLWSKLFLSRLQLQHQPQDDHDHQHPHYGLPCSAALTNPDALPSIQVQHSVASHYLARNMLGLPESSPHHHLFATSPLKNSYRNDLFSEWIPDRSKITYFAISVLLGYYIFMYLDLLTSVFLQTVWNIIVFFIPSRFVFALDKGSRDRDPAKLDAYSSLTRRARHSAKSGAMQRILGLDTNSILTTFPRGRSLTGIGQALLGIKDSCPPGLGNWDNSCYQNSIIQGFASLRTLDRFLEGNIREFEDRDPFYTHAALRDIITKLNSPAYGGRKLWTPPELKSMSSWQQQDAQEYFSKVVDQVDKELRRASRGLTSDAGLRFVDTQRNGHKVGPFPAYEGRHLKDQLKKPPAYGEYTSSFRNPLEGLLAQRVGCMQCGWTEGLSLIPFNCLTVPLGTNWEYDIRECLDEYTALEPIEGVECAKCTLLRTQGQLEQLLKQIDSDAELEEGTTTPRLTEALRSSAESRLKVVQQALEDEDFSEKTLSEKCHIPARNRVSSTKSRQAVIARAPKSLVIHVNRSVFNEMTGMLRKNSADVRFPRVLDLGEWCLGSRSVGETDDDISEHWGIDPSESMLSRPGTNSEMLSRRYELRAVITHYGRHENGHYICYRKYSMELFPTSVPKAVLDADGEKDRAERWFRLSDENVSLVSENNVLSQGGVFMLFYECIDESPGTATGEADQSKSEEEGIPLEELSCSSQECESTSALLSRRTDKKEETLSDSSGTSTGSAGHPSPPDSEASDTPSSSLSSEDSNLSTANKIELAPAMKTSVTPFENSGETLPSVVTALR</sequence>
<dbReference type="RefSeq" id="XP_010762125.1">
    <property type="nucleotide sequence ID" value="XM_010763823.1"/>
</dbReference>
<dbReference type="VEuPathDB" id="FungiDB:PADG_06889"/>
<keyword evidence="11" id="KW-1185">Reference proteome</keyword>
<proteinExistence type="inferred from homology"/>
<feature type="region of interest" description="Disordered" evidence="8">
    <location>
        <begin position="682"/>
        <end position="799"/>
    </location>
</feature>
<keyword evidence="5" id="KW-0833">Ubl conjugation pathway</keyword>
<dbReference type="InterPro" id="IPR028889">
    <property type="entry name" value="USP"/>
</dbReference>
<dbReference type="Gene3D" id="3.90.70.10">
    <property type="entry name" value="Cysteine proteinases"/>
    <property type="match status" value="1"/>
</dbReference>
<dbReference type="GeneID" id="22585502"/>
<evidence type="ECO:0000256" key="8">
    <source>
        <dbReference type="SAM" id="MobiDB-lite"/>
    </source>
</evidence>
<dbReference type="PROSITE" id="PS50235">
    <property type="entry name" value="USP_3"/>
    <property type="match status" value="1"/>
</dbReference>
<dbReference type="PANTHER" id="PTHR24006">
    <property type="entry name" value="UBIQUITIN CARBOXYL-TERMINAL HYDROLASE"/>
    <property type="match status" value="1"/>
</dbReference>
<evidence type="ECO:0000256" key="6">
    <source>
        <dbReference type="ARBA" id="ARBA00022801"/>
    </source>
</evidence>
<dbReference type="PANTHER" id="PTHR24006:SF888">
    <property type="entry name" value="UBIQUITIN CARBOXYL-TERMINAL HYDROLASE 30"/>
    <property type="match status" value="1"/>
</dbReference>
<keyword evidence="6" id="KW-0378">Hydrolase</keyword>
<dbReference type="AlphaFoldDB" id="C1GI03"/>
<dbReference type="KEGG" id="pbn:PADG_06889"/>
<dbReference type="FunCoup" id="C1GI03">
    <property type="interactions" value="46"/>
</dbReference>
<dbReference type="HOGENOM" id="CLU_008279_6_0_1"/>
<evidence type="ECO:0000259" key="9">
    <source>
        <dbReference type="PROSITE" id="PS50235"/>
    </source>
</evidence>
<dbReference type="InParanoid" id="C1GI03"/>
<dbReference type="InterPro" id="IPR038765">
    <property type="entry name" value="Papain-like_cys_pep_sf"/>
</dbReference>
<dbReference type="OrthoDB" id="2020758at2759"/>
<dbReference type="InterPro" id="IPR018200">
    <property type="entry name" value="USP_CS"/>
</dbReference>
<dbReference type="GO" id="GO:0005634">
    <property type="term" value="C:nucleus"/>
    <property type="evidence" value="ECO:0007669"/>
    <property type="project" value="TreeGrafter"/>
</dbReference>
<dbReference type="Proteomes" id="UP000001628">
    <property type="component" value="Unassembled WGS sequence"/>
</dbReference>
<dbReference type="Pfam" id="PF00443">
    <property type="entry name" value="UCH"/>
    <property type="match status" value="1"/>
</dbReference>
<dbReference type="CDD" id="cd02662">
    <property type="entry name" value="Peptidase_C19F"/>
    <property type="match status" value="1"/>
</dbReference>
<organism evidence="10 11">
    <name type="scientific">Paracoccidioides brasiliensis (strain Pb18)</name>
    <dbReference type="NCBI Taxonomy" id="502780"/>
    <lineage>
        <taxon>Eukaryota</taxon>
        <taxon>Fungi</taxon>
        <taxon>Dikarya</taxon>
        <taxon>Ascomycota</taxon>
        <taxon>Pezizomycotina</taxon>
        <taxon>Eurotiomycetes</taxon>
        <taxon>Eurotiomycetidae</taxon>
        <taxon>Onygenales</taxon>
        <taxon>Ajellomycetaceae</taxon>
        <taxon>Paracoccidioides</taxon>
    </lineage>
</organism>
<feature type="compositionally biased region" description="Low complexity" evidence="8">
    <location>
        <begin position="730"/>
        <end position="768"/>
    </location>
</feature>
<feature type="compositionally biased region" description="Low complexity" evidence="8">
    <location>
        <begin position="701"/>
        <end position="713"/>
    </location>
</feature>
<keyword evidence="7" id="KW-0788">Thiol protease</keyword>
<dbReference type="GO" id="GO:0004843">
    <property type="term" value="F:cysteine-type deubiquitinase activity"/>
    <property type="evidence" value="ECO:0007669"/>
    <property type="project" value="UniProtKB-EC"/>
</dbReference>
<evidence type="ECO:0000256" key="3">
    <source>
        <dbReference type="ARBA" id="ARBA00012759"/>
    </source>
</evidence>
<evidence type="ECO:0000256" key="5">
    <source>
        <dbReference type="ARBA" id="ARBA00022786"/>
    </source>
</evidence>
<dbReference type="InterPro" id="IPR001394">
    <property type="entry name" value="Peptidase_C19_UCH"/>
</dbReference>
<dbReference type="GO" id="GO:0006508">
    <property type="term" value="P:proteolysis"/>
    <property type="evidence" value="ECO:0007669"/>
    <property type="project" value="UniProtKB-KW"/>
</dbReference>
<evidence type="ECO:0000313" key="11">
    <source>
        <dbReference type="Proteomes" id="UP000001628"/>
    </source>
</evidence>